<feature type="transmembrane region" description="Helical" evidence="9">
    <location>
        <begin position="130"/>
        <end position="156"/>
    </location>
</feature>
<dbReference type="AlphaFoldDB" id="A0A502JI54"/>
<keyword evidence="5 9" id="KW-0812">Transmembrane</keyword>
<comment type="similarity">
    <text evidence="2">Belongs to the binding-protein-dependent transport system permease family. FecCD subfamily.</text>
</comment>
<feature type="transmembrane region" description="Helical" evidence="9">
    <location>
        <begin position="72"/>
        <end position="91"/>
    </location>
</feature>
<evidence type="ECO:0000256" key="5">
    <source>
        <dbReference type="ARBA" id="ARBA00022692"/>
    </source>
</evidence>
<dbReference type="InterPro" id="IPR000522">
    <property type="entry name" value="ABC_transptr_permease_BtuC"/>
</dbReference>
<protein>
    <submittedName>
        <fullName evidence="10">Iron ABC transporter permease</fullName>
    </submittedName>
</protein>
<comment type="subcellular location">
    <subcellularLocation>
        <location evidence="1">Cell membrane</location>
        <topology evidence="1">Multi-pass membrane protein</topology>
    </subcellularLocation>
</comment>
<evidence type="ECO:0000313" key="10">
    <source>
        <dbReference type="EMBL" id="TPG98619.1"/>
    </source>
</evidence>
<feature type="transmembrane region" description="Helical" evidence="9">
    <location>
        <begin position="179"/>
        <end position="198"/>
    </location>
</feature>
<dbReference type="GO" id="GO:0022857">
    <property type="term" value="F:transmembrane transporter activity"/>
    <property type="evidence" value="ECO:0007669"/>
    <property type="project" value="InterPro"/>
</dbReference>
<dbReference type="EMBL" id="SDPI01000034">
    <property type="protein sequence ID" value="TPG98619.1"/>
    <property type="molecule type" value="Genomic_DNA"/>
</dbReference>
<dbReference type="GO" id="GO:0005886">
    <property type="term" value="C:plasma membrane"/>
    <property type="evidence" value="ECO:0007669"/>
    <property type="project" value="UniProtKB-SubCell"/>
</dbReference>
<dbReference type="InterPro" id="IPR037294">
    <property type="entry name" value="ABC_BtuC-like"/>
</dbReference>
<evidence type="ECO:0000256" key="7">
    <source>
        <dbReference type="ARBA" id="ARBA00023004"/>
    </source>
</evidence>
<accession>A0A502JI54</accession>
<feature type="transmembrane region" description="Helical" evidence="9">
    <location>
        <begin position="265"/>
        <end position="285"/>
    </location>
</feature>
<keyword evidence="8 9" id="KW-0472">Membrane</keyword>
<dbReference type="PANTHER" id="PTHR30472">
    <property type="entry name" value="FERRIC ENTEROBACTIN TRANSPORT SYSTEM PERMEASE PROTEIN"/>
    <property type="match status" value="1"/>
</dbReference>
<keyword evidence="4" id="KW-1003">Cell membrane</keyword>
<dbReference type="SUPFAM" id="SSF81345">
    <property type="entry name" value="ABC transporter involved in vitamin B12 uptake, BtuC"/>
    <property type="match status" value="1"/>
</dbReference>
<evidence type="ECO:0000256" key="6">
    <source>
        <dbReference type="ARBA" id="ARBA00022989"/>
    </source>
</evidence>
<dbReference type="Gene3D" id="1.10.3470.10">
    <property type="entry name" value="ABC transporter involved in vitamin B12 uptake, BtuC"/>
    <property type="match status" value="1"/>
</dbReference>
<dbReference type="Proteomes" id="UP000318695">
    <property type="component" value="Unassembled WGS sequence"/>
</dbReference>
<evidence type="ECO:0000256" key="1">
    <source>
        <dbReference type="ARBA" id="ARBA00004651"/>
    </source>
</evidence>
<evidence type="ECO:0000256" key="3">
    <source>
        <dbReference type="ARBA" id="ARBA00022448"/>
    </source>
</evidence>
<dbReference type="GO" id="GO:0033214">
    <property type="term" value="P:siderophore-iron import into cell"/>
    <property type="evidence" value="ECO:0007669"/>
    <property type="project" value="TreeGrafter"/>
</dbReference>
<keyword evidence="3" id="KW-0813">Transport</keyword>
<keyword evidence="6 9" id="KW-1133">Transmembrane helix</keyword>
<organism evidence="10 11">
    <name type="scientific">Haemophilus haemolyticus</name>
    <dbReference type="NCBI Taxonomy" id="726"/>
    <lineage>
        <taxon>Bacteria</taxon>
        <taxon>Pseudomonadati</taxon>
        <taxon>Pseudomonadota</taxon>
        <taxon>Gammaproteobacteria</taxon>
        <taxon>Pasteurellales</taxon>
        <taxon>Pasteurellaceae</taxon>
        <taxon>Haemophilus</taxon>
    </lineage>
</organism>
<dbReference type="CDD" id="cd06550">
    <property type="entry name" value="TM_ABC_iron-siderophores_like"/>
    <property type="match status" value="1"/>
</dbReference>
<proteinExistence type="inferred from homology"/>
<feature type="transmembrane region" description="Helical" evidence="9">
    <location>
        <begin position="40"/>
        <end position="60"/>
    </location>
</feature>
<keyword evidence="7" id="KW-0408">Iron</keyword>
<dbReference type="FunFam" id="1.10.3470.10:FF:000004">
    <property type="entry name" value="Iron compound ABC transporter, permease"/>
    <property type="match status" value="1"/>
</dbReference>
<feature type="transmembrane region" description="Helical" evidence="9">
    <location>
        <begin position="6"/>
        <end position="28"/>
    </location>
</feature>
<name>A0A502JI54_HAEHA</name>
<evidence type="ECO:0000256" key="4">
    <source>
        <dbReference type="ARBA" id="ARBA00022475"/>
    </source>
</evidence>
<feature type="transmembrane region" description="Helical" evidence="9">
    <location>
        <begin position="225"/>
        <end position="253"/>
    </location>
</feature>
<evidence type="ECO:0000256" key="2">
    <source>
        <dbReference type="ARBA" id="ARBA00007935"/>
    </source>
</evidence>
<feature type="transmembrane region" description="Helical" evidence="9">
    <location>
        <begin position="291"/>
        <end position="312"/>
    </location>
</feature>
<dbReference type="Pfam" id="PF01032">
    <property type="entry name" value="FecCD"/>
    <property type="match status" value="1"/>
</dbReference>
<evidence type="ECO:0000313" key="11">
    <source>
        <dbReference type="Proteomes" id="UP000318695"/>
    </source>
</evidence>
<reference evidence="10 11" key="1">
    <citation type="submission" date="2019-01" db="EMBL/GenBank/DDBJ databases">
        <title>Comparative genomic analysis identifies haemin-independent Haemophilus haemolyticus: a formal re-classification of Haemophilus intermedius.</title>
        <authorList>
            <person name="Harris T.M."/>
            <person name="Price E.P."/>
            <person name="Sarovich D.S."/>
            <person name="Norskov-Lauritsen N."/>
            <person name="Beissbarth J."/>
            <person name="Chang A.B."/>
            <person name="Smith-Vaughan H.C."/>
        </authorList>
    </citation>
    <scope>NUCLEOTIDE SEQUENCE [LARGE SCALE GENOMIC DNA]</scope>
    <source>
        <strain evidence="10 11">CCUG 30218</strain>
    </source>
</reference>
<comment type="caution">
    <text evidence="10">The sequence shown here is derived from an EMBL/GenBank/DDBJ whole genome shotgun (WGS) entry which is preliminary data.</text>
</comment>
<sequence>MRKSSLLRIAVLGILALVSIALFLGYHLPNRWQYALNNRALTISAIVITGISIALATMLFQTVVNNRILTPSILGLDSLYLLIQTGILFLFGSKTLLSINPFVLFLMSTGVMIGFMLVLYHFLFKRESQNIFFLLLVGIVFGTFFGSLTTFMEVLIDPNEFQISQDFGFASFNRINTKILWLALAMLVAVILYSLRYWKYLDVLVLGREQALNLGVDYQHMVKKLLIIVAILTSVSTALVGPLVFLGLLVMNITFEFMQDYRHKLLIPAAMLLAVFTLVCGQFLLTQVFTFSTPLSVIINFVGGLYFLSLLLRANKKWQ</sequence>
<dbReference type="PANTHER" id="PTHR30472:SF19">
    <property type="entry name" value="PETROBACTIN IMPORT SYSTEM PERMEASE PROTEIN YCLO"/>
    <property type="match status" value="1"/>
</dbReference>
<feature type="transmembrane region" description="Helical" evidence="9">
    <location>
        <begin position="103"/>
        <end position="124"/>
    </location>
</feature>
<dbReference type="RefSeq" id="WP_140578395.1">
    <property type="nucleotide sequence ID" value="NZ_SDPI01000034.1"/>
</dbReference>
<evidence type="ECO:0000256" key="9">
    <source>
        <dbReference type="SAM" id="Phobius"/>
    </source>
</evidence>
<evidence type="ECO:0000256" key="8">
    <source>
        <dbReference type="ARBA" id="ARBA00023136"/>
    </source>
</evidence>
<gene>
    <name evidence="10" type="ORF">EUX54_06910</name>
</gene>